<reference evidence="10 11" key="1">
    <citation type="journal article" date="2021" name="Front. Microbiol.">
        <title>Aerobic Denitrification and Heterotrophic Sulfur Oxidation in the Genus Halomonas Revealed by Six Novel Species Characterizations and Genome-Based Analysis.</title>
        <authorList>
            <person name="Wang L."/>
            <person name="Shao Z."/>
        </authorList>
    </citation>
    <scope>NUCLEOTIDE SEQUENCE [LARGE SCALE GENOMIC DNA]</scope>
    <source>
        <strain evidence="10 11">MCCC 1A11059</strain>
    </source>
</reference>
<dbReference type="PANTHER" id="PTHR42703">
    <property type="entry name" value="NADH DEHYDROGENASE"/>
    <property type="match status" value="1"/>
</dbReference>
<feature type="transmembrane region" description="Helical" evidence="8">
    <location>
        <begin position="131"/>
        <end position="149"/>
    </location>
</feature>
<organism evidence="10 11">
    <name type="scientific">Billgrantia sulfidoxydans</name>
    <dbReference type="NCBI Taxonomy" id="2733484"/>
    <lineage>
        <taxon>Bacteria</taxon>
        <taxon>Pseudomonadati</taxon>
        <taxon>Pseudomonadota</taxon>
        <taxon>Gammaproteobacteria</taxon>
        <taxon>Oceanospirillales</taxon>
        <taxon>Halomonadaceae</taxon>
        <taxon>Billgrantia</taxon>
    </lineage>
</organism>
<evidence type="ECO:0000256" key="4">
    <source>
        <dbReference type="ARBA" id="ARBA00022692"/>
    </source>
</evidence>
<keyword evidence="4 7" id="KW-0812">Transmembrane</keyword>
<evidence type="ECO:0000256" key="3">
    <source>
        <dbReference type="ARBA" id="ARBA00022475"/>
    </source>
</evidence>
<feature type="transmembrane region" description="Helical" evidence="8">
    <location>
        <begin position="242"/>
        <end position="266"/>
    </location>
</feature>
<gene>
    <name evidence="10" type="ORF">HNO51_08925</name>
</gene>
<proteinExistence type="inferred from homology"/>
<dbReference type="InterPro" id="IPR001750">
    <property type="entry name" value="ND/Mrp_TM"/>
</dbReference>
<name>A0ABX7W5C9_9GAMM</name>
<feature type="transmembrane region" description="Helical" evidence="8">
    <location>
        <begin position="329"/>
        <end position="351"/>
    </location>
</feature>
<dbReference type="Proteomes" id="UP000671868">
    <property type="component" value="Chromosome"/>
</dbReference>
<evidence type="ECO:0000313" key="11">
    <source>
        <dbReference type="Proteomes" id="UP000671868"/>
    </source>
</evidence>
<accession>A0ABX7W5C9</accession>
<dbReference type="InterPro" id="IPR003918">
    <property type="entry name" value="NADH_UbQ_OxRdtase"/>
</dbReference>
<comment type="subcellular location">
    <subcellularLocation>
        <location evidence="1">Cell membrane</location>
        <topology evidence="1">Multi-pass membrane protein</topology>
    </subcellularLocation>
    <subcellularLocation>
        <location evidence="7">Membrane</location>
        <topology evidence="7">Multi-pass membrane protein</topology>
    </subcellularLocation>
</comment>
<keyword evidence="5 8" id="KW-1133">Transmembrane helix</keyword>
<keyword evidence="11" id="KW-1185">Reference proteome</keyword>
<dbReference type="PANTHER" id="PTHR42703:SF1">
    <property type="entry name" value="NA(+)_H(+) ANTIPORTER SUBUNIT D1"/>
    <property type="match status" value="1"/>
</dbReference>
<dbReference type="Pfam" id="PF00361">
    <property type="entry name" value="Proton_antipo_M"/>
    <property type="match status" value="1"/>
</dbReference>
<feature type="transmembrane region" description="Helical" evidence="8">
    <location>
        <begin position="6"/>
        <end position="23"/>
    </location>
</feature>
<feature type="transmembrane region" description="Helical" evidence="8">
    <location>
        <begin position="303"/>
        <end position="323"/>
    </location>
</feature>
<feature type="transmembrane region" description="Helical" evidence="8">
    <location>
        <begin position="161"/>
        <end position="183"/>
    </location>
</feature>
<dbReference type="EMBL" id="CP053381">
    <property type="protein sequence ID" value="QTP54792.1"/>
    <property type="molecule type" value="Genomic_DNA"/>
</dbReference>
<comment type="similarity">
    <text evidence="2">Belongs to the CPA3 antiporters (TC 2.A.63) subunit D family.</text>
</comment>
<dbReference type="InterPro" id="IPR050586">
    <property type="entry name" value="CPA3_Na-H_Antiporter_D"/>
</dbReference>
<feature type="transmembrane region" description="Helical" evidence="8">
    <location>
        <begin position="35"/>
        <end position="54"/>
    </location>
</feature>
<evidence type="ECO:0000256" key="8">
    <source>
        <dbReference type="SAM" id="Phobius"/>
    </source>
</evidence>
<evidence type="ECO:0000256" key="1">
    <source>
        <dbReference type="ARBA" id="ARBA00004651"/>
    </source>
</evidence>
<dbReference type="PRINTS" id="PR01437">
    <property type="entry name" value="NUOXDRDTASE4"/>
</dbReference>
<sequence>MNHTLILPILLPLITGAGQLLLYRLPFGVQRRVGIASTLGLVMLGVWGLAMAGSGEHYLYHAGDWPAPFGIVLVLDRLSAIMLALTAVLGFCCLLYASSGTDKRGPHFHALFQFQLAGLNGAFLTGDLFNLFVFFEILLIASYALLLHGGGRARSRAGLHYVVINLAGSALFLIALGTLYGLTGTLNMADLALRVAEAPAEDAPLLAAASLILLVVFGIKAAILPLLFWLPRAYSASSAPVAALFAIMTKVGVYAILRVFLLVFALGEAPVNATAWRWLWPLALLTLALGGVGVLGSNSLRTLTAYLVILSVGTLLATISFVTPATLGAALFYLIHSTGMTAVFFLLADLLGRQRETGYDRFSAIGPIGHRWLLGSLFFIAGIAMVGLPPFGGFVSKAWILQASAQEPRGLWLWWVLLGAALLTLIAVSRTGSSWFWRPGDMARPYPLERGPLALVTGMVGLNGLLAAFGEPVMGYLELTALQLLDPQAYIAAVLPEAGAATREVAP</sequence>
<evidence type="ECO:0000256" key="7">
    <source>
        <dbReference type="RuleBase" id="RU000320"/>
    </source>
</evidence>
<feature type="transmembrane region" description="Helical" evidence="8">
    <location>
        <begin position="453"/>
        <end position="470"/>
    </location>
</feature>
<evidence type="ECO:0000256" key="5">
    <source>
        <dbReference type="ARBA" id="ARBA00022989"/>
    </source>
</evidence>
<evidence type="ECO:0000256" key="6">
    <source>
        <dbReference type="ARBA" id="ARBA00023136"/>
    </source>
</evidence>
<dbReference type="NCBIfam" id="NF009309">
    <property type="entry name" value="PRK12666.1"/>
    <property type="match status" value="1"/>
</dbReference>
<keyword evidence="6 8" id="KW-0472">Membrane</keyword>
<feature type="transmembrane region" description="Helical" evidence="8">
    <location>
        <begin position="278"/>
        <end position="296"/>
    </location>
</feature>
<dbReference type="RefSeq" id="WP_197450652.1">
    <property type="nucleotide sequence ID" value="NZ_CP053381.1"/>
</dbReference>
<feature type="transmembrane region" description="Helical" evidence="8">
    <location>
        <begin position="74"/>
        <end position="96"/>
    </location>
</feature>
<evidence type="ECO:0000256" key="2">
    <source>
        <dbReference type="ARBA" id="ARBA00005346"/>
    </source>
</evidence>
<feature type="transmembrane region" description="Helical" evidence="8">
    <location>
        <begin position="412"/>
        <end position="432"/>
    </location>
</feature>
<feature type="transmembrane region" description="Helical" evidence="8">
    <location>
        <begin position="203"/>
        <end position="230"/>
    </location>
</feature>
<keyword evidence="3" id="KW-1003">Cell membrane</keyword>
<feature type="domain" description="NADH:quinone oxidoreductase/Mrp antiporter transmembrane" evidence="9">
    <location>
        <begin position="126"/>
        <end position="421"/>
    </location>
</feature>
<evidence type="ECO:0000259" key="9">
    <source>
        <dbReference type="Pfam" id="PF00361"/>
    </source>
</evidence>
<feature type="transmembrane region" description="Helical" evidence="8">
    <location>
        <begin position="372"/>
        <end position="392"/>
    </location>
</feature>
<feature type="transmembrane region" description="Helical" evidence="8">
    <location>
        <begin position="108"/>
        <end position="125"/>
    </location>
</feature>
<protein>
    <submittedName>
        <fullName evidence="10">Monovalent cation/H+ antiporter subunit D</fullName>
    </submittedName>
</protein>
<evidence type="ECO:0000313" key="10">
    <source>
        <dbReference type="EMBL" id="QTP54792.1"/>
    </source>
</evidence>